<evidence type="ECO:0000256" key="9">
    <source>
        <dbReference type="ARBA" id="ARBA00022741"/>
    </source>
</evidence>
<evidence type="ECO:0000256" key="5">
    <source>
        <dbReference type="ARBA" id="ARBA00015409"/>
    </source>
</evidence>
<evidence type="ECO:0000256" key="14">
    <source>
        <dbReference type="ARBA" id="ARBA00030612"/>
    </source>
</evidence>
<dbReference type="Gene3D" id="1.10.10.2320">
    <property type="match status" value="1"/>
</dbReference>
<keyword evidence="12" id="KW-0648">Protein biosynthesis</keyword>
<dbReference type="GO" id="GO:0005524">
    <property type="term" value="F:ATP binding"/>
    <property type="evidence" value="ECO:0007669"/>
    <property type="project" value="UniProtKB-KW"/>
</dbReference>
<dbReference type="Pfam" id="PF18553">
    <property type="entry name" value="PheRS_DBD3"/>
    <property type="match status" value="1"/>
</dbReference>
<dbReference type="FunFam" id="3.30.930.10:FF:000178">
    <property type="entry name" value="Phenylalanyl-tRNA synthetase subunit alpha"/>
    <property type="match status" value="1"/>
</dbReference>
<evidence type="ECO:0000256" key="12">
    <source>
        <dbReference type="ARBA" id="ARBA00022917"/>
    </source>
</evidence>
<dbReference type="InterPro" id="IPR040586">
    <property type="entry name" value="PheRS_DBD2"/>
</dbReference>
<feature type="region of interest" description="Disordered" evidence="15">
    <location>
        <begin position="734"/>
        <end position="769"/>
    </location>
</feature>
<comment type="subcellular location">
    <subcellularLocation>
        <location evidence="2">Cytoplasm</location>
    </subcellularLocation>
</comment>
<dbReference type="OrthoDB" id="238316at2759"/>
<dbReference type="Gene3D" id="1.10.10.2330">
    <property type="match status" value="1"/>
</dbReference>
<dbReference type="InterPro" id="IPR040724">
    <property type="entry name" value="PheRS_DBD1"/>
</dbReference>
<dbReference type="InterPro" id="IPR006195">
    <property type="entry name" value="aa-tRNA-synth_II"/>
</dbReference>
<keyword evidence="13" id="KW-0030">Aminoacyl-tRNA synthetase</keyword>
<evidence type="ECO:0000256" key="13">
    <source>
        <dbReference type="ARBA" id="ARBA00023146"/>
    </source>
</evidence>
<comment type="caution">
    <text evidence="17">The sequence shown here is derived from an EMBL/GenBank/DDBJ whole genome shotgun (WGS) entry which is preliminary data.</text>
</comment>
<dbReference type="InterPro" id="IPR040725">
    <property type="entry name" value="PheRS_DBD3"/>
</dbReference>
<dbReference type="GO" id="GO:0009328">
    <property type="term" value="C:phenylalanine-tRNA ligase complex"/>
    <property type="evidence" value="ECO:0007669"/>
    <property type="project" value="TreeGrafter"/>
</dbReference>
<dbReference type="SUPFAM" id="SSF46785">
    <property type="entry name" value="Winged helix' DNA-binding domain"/>
    <property type="match status" value="1"/>
</dbReference>
<dbReference type="NCBIfam" id="NF003210">
    <property type="entry name" value="PRK04172.1"/>
    <property type="match status" value="1"/>
</dbReference>
<comment type="similarity">
    <text evidence="3">Belongs to the class-II aminoacyl-tRNA synthetase family. Phe-tRNA synthetase alpha subunit type 2 subfamily.</text>
</comment>
<keyword evidence="9" id="KW-0547">Nucleotide-binding</keyword>
<evidence type="ECO:0000256" key="8">
    <source>
        <dbReference type="ARBA" id="ARBA00022723"/>
    </source>
</evidence>
<keyword evidence="10" id="KW-0067">ATP-binding</keyword>
<dbReference type="GO" id="GO:0004826">
    <property type="term" value="F:phenylalanine-tRNA ligase activity"/>
    <property type="evidence" value="ECO:0007669"/>
    <property type="project" value="UniProtKB-EC"/>
</dbReference>
<keyword evidence="18" id="KW-1185">Reference proteome</keyword>
<evidence type="ECO:0000256" key="11">
    <source>
        <dbReference type="ARBA" id="ARBA00022842"/>
    </source>
</evidence>
<dbReference type="InterPro" id="IPR036390">
    <property type="entry name" value="WH_DNA-bd_sf"/>
</dbReference>
<dbReference type="AlphaFoldDB" id="A0A0V0TPQ8"/>
<evidence type="ECO:0000256" key="1">
    <source>
        <dbReference type="ARBA" id="ARBA00001946"/>
    </source>
</evidence>
<feature type="compositionally biased region" description="Acidic residues" evidence="15">
    <location>
        <begin position="754"/>
        <end position="769"/>
    </location>
</feature>
<evidence type="ECO:0000256" key="10">
    <source>
        <dbReference type="ARBA" id="ARBA00022840"/>
    </source>
</evidence>
<dbReference type="PANTHER" id="PTHR11538">
    <property type="entry name" value="PHENYLALANYL-TRNA SYNTHETASE"/>
    <property type="match status" value="1"/>
</dbReference>
<dbReference type="GO" id="GO:0005829">
    <property type="term" value="C:cytosol"/>
    <property type="evidence" value="ECO:0007669"/>
    <property type="project" value="TreeGrafter"/>
</dbReference>
<dbReference type="PANTHER" id="PTHR11538:SF40">
    <property type="entry name" value="PHENYLALANINE--TRNA LIGASE ALPHA SUBUNIT"/>
    <property type="match status" value="1"/>
</dbReference>
<keyword evidence="7 17" id="KW-0436">Ligase</keyword>
<dbReference type="EMBL" id="JYDJ01000182">
    <property type="protein sequence ID" value="KRX41033.1"/>
    <property type="molecule type" value="Genomic_DNA"/>
</dbReference>
<evidence type="ECO:0000256" key="7">
    <source>
        <dbReference type="ARBA" id="ARBA00022598"/>
    </source>
</evidence>
<dbReference type="PROSITE" id="PS50862">
    <property type="entry name" value="AA_TRNA_LIGASE_II"/>
    <property type="match status" value="1"/>
</dbReference>
<dbReference type="Proteomes" id="UP000055048">
    <property type="component" value="Unassembled WGS sequence"/>
</dbReference>
<dbReference type="InterPro" id="IPR002319">
    <property type="entry name" value="Phenylalanyl-tRNA_Synthase"/>
</dbReference>
<dbReference type="NCBIfam" id="TIGR00468">
    <property type="entry name" value="pheS"/>
    <property type="match status" value="1"/>
</dbReference>
<dbReference type="EC" id="6.1.1.20" evidence="4"/>
<dbReference type="InterPro" id="IPR045864">
    <property type="entry name" value="aa-tRNA-synth_II/BPL/LPL"/>
</dbReference>
<evidence type="ECO:0000256" key="3">
    <source>
        <dbReference type="ARBA" id="ARBA00006703"/>
    </source>
</evidence>
<keyword evidence="8" id="KW-0479">Metal-binding</keyword>
<name>A0A0V0TPQ8_9BILA</name>
<comment type="cofactor">
    <cofactor evidence="1">
        <name>Mg(2+)</name>
        <dbReference type="ChEBI" id="CHEBI:18420"/>
    </cofactor>
</comment>
<dbReference type="Pfam" id="PF18554">
    <property type="entry name" value="PheRS_DBD2"/>
    <property type="match status" value="1"/>
</dbReference>
<dbReference type="InterPro" id="IPR004529">
    <property type="entry name" value="Phe-tRNA-synth_IIc_asu"/>
</dbReference>
<keyword evidence="6" id="KW-0963">Cytoplasm</keyword>
<organism evidence="17 18">
    <name type="scientific">Trichinella murrelli</name>
    <dbReference type="NCBI Taxonomy" id="144512"/>
    <lineage>
        <taxon>Eukaryota</taxon>
        <taxon>Metazoa</taxon>
        <taxon>Ecdysozoa</taxon>
        <taxon>Nematoda</taxon>
        <taxon>Enoplea</taxon>
        <taxon>Dorylaimia</taxon>
        <taxon>Trichinellida</taxon>
        <taxon>Trichinellidae</taxon>
        <taxon>Trichinella</taxon>
    </lineage>
</organism>
<dbReference type="CDD" id="cd00496">
    <property type="entry name" value="PheRS_alpha_core"/>
    <property type="match status" value="1"/>
</dbReference>
<gene>
    <name evidence="17" type="primary">farsa-b</name>
    <name evidence="17" type="ORF">T05_1973</name>
</gene>
<keyword evidence="11" id="KW-0460">Magnesium</keyword>
<reference evidence="17 18" key="1">
    <citation type="submission" date="2015-01" db="EMBL/GenBank/DDBJ databases">
        <title>Evolution of Trichinella species and genotypes.</title>
        <authorList>
            <person name="Korhonen P.K."/>
            <person name="Edoardo P."/>
            <person name="Giuseppe L.R."/>
            <person name="Gasser R.B."/>
        </authorList>
    </citation>
    <scope>NUCLEOTIDE SEQUENCE [LARGE SCALE GENOMIC DNA]</scope>
    <source>
        <strain evidence="17">ISS417</strain>
    </source>
</reference>
<evidence type="ECO:0000313" key="18">
    <source>
        <dbReference type="Proteomes" id="UP000055048"/>
    </source>
</evidence>
<evidence type="ECO:0000313" key="17">
    <source>
        <dbReference type="EMBL" id="KRX41033.1"/>
    </source>
</evidence>
<dbReference type="GO" id="GO:0046872">
    <property type="term" value="F:metal ion binding"/>
    <property type="evidence" value="ECO:0007669"/>
    <property type="project" value="UniProtKB-KW"/>
</dbReference>
<dbReference type="Pfam" id="PF18552">
    <property type="entry name" value="PheRS_DBD1"/>
    <property type="match status" value="1"/>
</dbReference>
<evidence type="ECO:0000259" key="16">
    <source>
        <dbReference type="PROSITE" id="PS50862"/>
    </source>
</evidence>
<accession>A0A0V0TPQ8</accession>
<evidence type="ECO:0000256" key="6">
    <source>
        <dbReference type="ARBA" id="ARBA00022490"/>
    </source>
</evidence>
<dbReference type="SUPFAM" id="SSF55681">
    <property type="entry name" value="Class II aaRS and biotin synthetases"/>
    <property type="match status" value="1"/>
</dbReference>
<protein>
    <recommendedName>
        <fullName evidence="5">Phenylalanine--tRNA ligase alpha subunit</fullName>
        <ecNumber evidence="4">6.1.1.20</ecNumber>
    </recommendedName>
    <alternativeName>
        <fullName evidence="14">Phenylalanyl-tRNA synthetase alpha subunit</fullName>
    </alternativeName>
</protein>
<dbReference type="GO" id="GO:0006432">
    <property type="term" value="P:phenylalanyl-tRNA aminoacylation"/>
    <property type="evidence" value="ECO:0007669"/>
    <property type="project" value="InterPro"/>
</dbReference>
<evidence type="ECO:0000256" key="15">
    <source>
        <dbReference type="SAM" id="MobiDB-lite"/>
    </source>
</evidence>
<sequence>MEKNLADAVLVLLSQKSPIDSDEIARHLNVSHQHIVGVIKSIEAMDHVIKTEQHSRKQWELTEEGKEIIKNGSHEAILWQHVPNDGIIMDDLMRTVPNAKVGFNKAMSLGWIRLDKTGPKPLVLRKVGQIYVVETIDDAVQDCLNKINSLNFDDVSAQNKSDLKKRRLINEIVIKTFRVFRDEKFTTSLVKEETDLTVDLLTDNLWKEKKFKPYNFNAFGVVPVRGYLHPLMKVRTEFRQIFLEMGFTEMPTQRYVESSFWNFDALFQPQQHPARDEQDTFFISKPMCTKNLPSEYVKRVEKVHSVGDYGSSGYGYEWKIEEAEKNVLRTHTTASSIRMLYEIAKKPFKPVRYFSIDRVFRNESLDATHLAEFHQVEGLIAGENLSLGHLMGILQEFYKRLGIEKLRFKPAYNPYTEPSMEIFSYHSSLKKWVEIGNSGMFRPEVLLPLGLAENVTVIAPTMIKYGINNIRDLIGPRVDLAMIQSSPILKMEIGLKGLTLITTEQGCTGVPFARALAKKALLEKSYSKILVVTNLSDSVSVWQKIAPDSHEIIHDLPIVEENFSNAEYQEAMLNLLLENKSQGVDRRNLIIFENFSSSMLLMGTGGAVRFVHKLTSQHPCLVVGCGSGTTVDENLASFACTIYTLRLSSCGKVVIAVKCKSPPGRNLWNFQITDQFDFDHVQLYNEKQQNGPDNWPHVDSSNRLEVPASLERLVGFRLSLNEQEMADKRNLTLPYEKSGESEKSQARIIYYAEKDDDIDEDDPDSDLNI</sequence>
<dbReference type="Pfam" id="PF01409">
    <property type="entry name" value="tRNA-synt_2d"/>
    <property type="match status" value="1"/>
</dbReference>
<proteinExistence type="inferred from homology"/>
<evidence type="ECO:0000256" key="2">
    <source>
        <dbReference type="ARBA" id="ARBA00004496"/>
    </source>
</evidence>
<dbReference type="Gene3D" id="3.30.930.10">
    <property type="entry name" value="Bira Bifunctional Protein, Domain 2"/>
    <property type="match status" value="1"/>
</dbReference>
<feature type="domain" description="Aminoacyl-transfer RNA synthetases class-II family profile" evidence="16">
    <location>
        <begin position="233"/>
        <end position="511"/>
    </location>
</feature>
<evidence type="ECO:0000256" key="4">
    <source>
        <dbReference type="ARBA" id="ARBA00012814"/>
    </source>
</evidence>
<dbReference type="Gene3D" id="3.30.1370.240">
    <property type="match status" value="1"/>
</dbReference>
<dbReference type="GO" id="GO:0000049">
    <property type="term" value="F:tRNA binding"/>
    <property type="evidence" value="ECO:0007669"/>
    <property type="project" value="InterPro"/>
</dbReference>
<dbReference type="STRING" id="144512.A0A0V0TPQ8"/>